<evidence type="ECO:0000256" key="2">
    <source>
        <dbReference type="ARBA" id="ARBA00006432"/>
    </source>
</evidence>
<dbReference type="EMBL" id="BIFR01000002">
    <property type="protein sequence ID" value="GCE14516.1"/>
    <property type="molecule type" value="Genomic_DNA"/>
</dbReference>
<dbReference type="InterPro" id="IPR001242">
    <property type="entry name" value="Condensation_dom"/>
</dbReference>
<dbReference type="PROSITE" id="PS00012">
    <property type="entry name" value="PHOSPHOPANTETHEINE"/>
    <property type="match status" value="1"/>
</dbReference>
<evidence type="ECO:0000256" key="4">
    <source>
        <dbReference type="ARBA" id="ARBA00022553"/>
    </source>
</evidence>
<keyword evidence="3" id="KW-0596">Phosphopantetheine</keyword>
<dbReference type="SUPFAM" id="SSF56801">
    <property type="entry name" value="Acetyl-CoA synthetase-like"/>
    <property type="match status" value="3"/>
</dbReference>
<evidence type="ECO:0000259" key="6">
    <source>
        <dbReference type="PROSITE" id="PS50075"/>
    </source>
</evidence>
<evidence type="ECO:0000256" key="3">
    <source>
        <dbReference type="ARBA" id="ARBA00022450"/>
    </source>
</evidence>
<feature type="domain" description="Carrier" evidence="6">
    <location>
        <begin position="1044"/>
        <end position="1122"/>
    </location>
</feature>
<dbReference type="SUPFAM" id="SSF52777">
    <property type="entry name" value="CoA-dependent acyltransferases"/>
    <property type="match status" value="6"/>
</dbReference>
<evidence type="ECO:0000256" key="5">
    <source>
        <dbReference type="ARBA" id="ARBA00022598"/>
    </source>
</evidence>
<comment type="caution">
    <text evidence="7">The sequence shown here is derived from an EMBL/GenBank/DDBJ whole genome shotgun (WGS) entry which is preliminary data.</text>
</comment>
<dbReference type="Pfam" id="PF18563">
    <property type="entry name" value="TubC_N"/>
    <property type="match status" value="1"/>
</dbReference>
<keyword evidence="4" id="KW-0597">Phosphoprotein</keyword>
<dbReference type="PROSITE" id="PS00455">
    <property type="entry name" value="AMP_BINDING"/>
    <property type="match status" value="3"/>
</dbReference>
<name>A0A402A658_9CHLR</name>
<dbReference type="InterPro" id="IPR045851">
    <property type="entry name" value="AMP-bd_C_sf"/>
</dbReference>
<dbReference type="InterPro" id="IPR020845">
    <property type="entry name" value="AMP-binding_CS"/>
</dbReference>
<dbReference type="InterPro" id="IPR023213">
    <property type="entry name" value="CAT-like_dom_sf"/>
</dbReference>
<dbReference type="FunFam" id="2.30.38.10:FF:000001">
    <property type="entry name" value="Non-ribosomal peptide synthetase PvdI"/>
    <property type="match status" value="3"/>
</dbReference>
<dbReference type="FunFam" id="3.30.559.30:FF:000001">
    <property type="entry name" value="Non-ribosomal peptide synthetase"/>
    <property type="match status" value="2"/>
</dbReference>
<dbReference type="NCBIfam" id="NF003417">
    <property type="entry name" value="PRK04813.1"/>
    <property type="match status" value="3"/>
</dbReference>
<keyword evidence="8" id="KW-1185">Reference proteome</keyword>
<dbReference type="CDD" id="cd05930">
    <property type="entry name" value="A_NRPS"/>
    <property type="match status" value="1"/>
</dbReference>
<dbReference type="InterPro" id="IPR041464">
    <property type="entry name" value="TubC_N"/>
</dbReference>
<dbReference type="InterPro" id="IPR010071">
    <property type="entry name" value="AA_adenyl_dom"/>
</dbReference>
<evidence type="ECO:0000313" key="7">
    <source>
        <dbReference type="EMBL" id="GCE14516.1"/>
    </source>
</evidence>
<sequence length="3261" mass="369152">MTTFEFVSYLQRLDIRLWREGEQLRFSAPKGALTTALKTQLLERKTELLTWLPNLAEEQQYRPGSLSPFSREGLIPLSLPQQRLWFLDQLEPDSSVYTIPLQVTLTGLVDVAVLERSLTEIVQRHEILRTTFLFEQDQPVQHISAAVSVPLRSVDFRHFSEAERTEKLRLWMQQEARVPFRLAEGPLLRASFLKLAHQEAILFLVVHHSIFDAWSTDVFLNELAIVYEAFMAGKASPLPPLRIQYADYTLWQREQLPRIEAEQLPYWRQRLAGIPTLLELPFDAARPSARNYRGSHLVYTLPAALSEEIKRLGYQHQSTTFITLFAAFNVLLGRYSGQHDLVVGTPIANRTQGELEHLIGFFVNTLALRTDLSGDPSFVSLLQQVRERALEAYAHQEIPFERLVEDLQPERSLSYSPIFQVLFVHQDMRAEEKRSSHLTMRFQEVETDSAKFDLTLMIYERAQELICVWEYNTDLFKASTITRMADHFHCLLEGIVAQPNQPVGRLPLLSVAEQQRQVVEWNQTQVQYPAVAGLHELIEQQVLRSPDRIALIFEEQHLSYRVLQDRARALATFLRAQGVGPDVAVGLCLERSLEMVIGLLGILLAGGAYVPLDPELPTERLALMIAEVAMPLVLTQAHLASLLPTGVRHLELDQQWEQVESVAPQEDALPVQGDQLAYIIYTSGSTGRPKGVMNTHRAICNRLLWMQQAYRLTEQDRILQKTPYSFDVSVWEFFWPLLTGASLVVARPGGHRESSYLVQTLREQQITTLHFVPSMLSLFLQEPEVSQCTSVQRIICSGEALTVEQQERCLERLPQARLLNLYGPTEAAVDVTAWECREEPERRSVPIGTPIANIAIYVLDGWMQPVPIGVAGELYIAGVGLARGYVQRADLTAERFVPNPFGAEGERLYRTGDLVRQDEEGTIEYVGRLDHQIKLRGLRIELGEIEMALVEQAEVREAVVLVREDQPGDKRLVAYVLMRPGAVVPTGAQWRQALQKSLPSYMLPAAFVVLEQFPITANGKLDRKALPVPSYGFSETSESAALPELLTATEELLIALWEQLLNSGQVGRIYKRDNFFERGGHSLLATQLVSQMRRFWQVDLSVKTIFEHPILAELAAHIDLLTHEKSAALYQPIPLRPEMQTALPLSFAQKRLWFLDQLEPDGALYTIPFVLKLQGELQFDMLEQTLLSIVQRHESLRTIFPANEGQPEQFIHVVPDVPLSLIDLRPFSGDEREHQTQRLMRQEILRPFDLAHGPLFRGLLLQLDADESLLVISMHHIVSDGWSLDILFNEIAVMYDALARGQEIPLPDLTIQYADYALWQYAQMPLIEAQQLAYWKQHLSGAPAVLELPLDHPRPLVQKYRGAHVVHRFSPSLSQRIKAFSRQQQSTLFITLLTAFNVLLARYSGQDDLVVGTPIANRTRTETEALIGFFVNTLALRTDLSGSPSFNELLQRVRTIALEAYAHQELPFERLVEELQPERSLSYSPIFQVMFVLQEERQQQIQLASLAMQQLEVEIEVAKFDLMLMVYPQGEELACIWEYNTDLFKTETITRLADHFHILWEGILAQPNQPVGRLPLLSVAEQQRQVVEWNQTQVQYPAVAGLHELIEQQVLRSPDRIALIFEEQHLSYRVLQERARALATFLRAQGVGPDVAVGLCLERSLEMVIGLLGILLAGGAYVPLDPELPTERLALMIAEVAMPLVLTQAHLASLLPRGVRYLELDQQWEQVVSVAPQEDALPVQGDQLAYIIYTSGSTGRPKGVMNTHRAICNRLLWMQQAYQLGEQDRILQKTPYSFDVSVWEFFWPLLAGASLVVARPGGHRESSYLVQTLREQQITTLHFVPSMLSLFLQEPEVSQCTSVQRIICSGEALTVEQQERCLERLPQARLLNLYGPTEAAVDVTAWECREEPERRSVPIGTPIANIAIYVLDGWMQPVPIGVAGELYIAGVGLARGYVQRADLTAERFVPNPFGVEGERLYRTGDLVRQDEEGTIEYVGRLDHQIKLRGLRIELGEIEMALVDQAEVREAVVLVREDQPGDKRLVAYVLMQPGAVVPTGAHWRQALQKSLPSYMLPAAFVVLEQFPITANGKLDRKALPRPQWSSPIEDYVAPRTLVEEVLVAIWSHVLHSEDNGRVIGITDNFFVLGGDSIRSVQVLAQLKARGFTCNLQDIFQYQTIAELAAILQAGEPLLKQFEPIAPFALIPEEDRVLLPAEVEDAYPLTATQSGMFYHLLLTVDNPIYHNVISLHIRGQLDQDLLRQAIQLLVERHANLRTGFDLGSYSEPLQLVYKTVEVPFAVEDLRGYAKSEQEEIISAFVKQEKHRLFDYTQPPLLRYHMFLRTDETFQLTITEFHPILDGWSYHLNLAEIFETHNALLQQQQPEQKPIPLAFRDYVALEQEVLASEEHQSYWTEKLQESVLLQVPRFQESSRDLEPAIKDHHIPLSEELSAGLTRLSRQSAYPLKSILLAAHIKAMSIIGGTTDVLTGLVGNGRLEETGGEDVRGIFLLTIPFRHRVSPGSWLELIRTVFESERELMPFRRYPLPAIQELLGGKTLFETAFNYMHFHSMADLFQNMEILDPIQAFEETNYTLQSDFTVDPGSGHIQLKLGYDEHVLNKEAITTLGHYYKQILQAIVDDPEQLHTELAVLLPHERQRMLLDWNARTTPYQEQETVVRRFESRVQAQPDAIALIFEEEYLTYAELNRRADHVAAQLHRQGVQPDTLVGICVRRSEQMVIGLLGILKAGGAYLPLDPAHPQSRLEAILDDAQVRIVLTQEELCDRLPQTALSLLCLDRDRDWLAEEPGLNLALPLRGEHAAYVMYTSGSTGKPKGVVVTQRNMTNFLAGIDASLQTEQAWSWLSVTSISFDISVLEIFWTLVNGHRLIIQPSLEETSFHASEEETTTQTPSHAIPFQLLKHQVTHFQCTPSLMKMLLLWPEMEQALEKLQHLLLGGEAFPASLGEHLLSVMTGQVHNLYGPTEATVYVTEHVLEGAKRMIPLGRALPNTQIYLLDTYLQPVPVGVPGELHIAGDCLAREYLKRPTITAERFIPNPWGRPGTRLYKTGDLARYRPDGVIEYLGRLDQQVKINGQRIELGEVEAALNKQAAVHECVVIAHEIRPGEKRLVAYVVPAQSQELDGVELRQALQRLLPLYMVPSAIIAIEALPMTVNGKLDQRLLPTPEWQGEEAENRYEAPRNAIEETLVTIWSQVFGGQRIGIHDNFFALGGDSIVSVQIVARANQAGLPIEIRHVLTKQTIAELAATLER</sequence>
<dbReference type="FunFam" id="3.40.50.12780:FF:000012">
    <property type="entry name" value="Non-ribosomal peptide synthetase"/>
    <property type="match status" value="3"/>
</dbReference>
<dbReference type="Pfam" id="PF00550">
    <property type="entry name" value="PP-binding"/>
    <property type="match status" value="3"/>
</dbReference>
<dbReference type="PANTHER" id="PTHR45527">
    <property type="entry name" value="NONRIBOSOMAL PEPTIDE SYNTHETASE"/>
    <property type="match status" value="1"/>
</dbReference>
<keyword evidence="5" id="KW-0436">Ligase</keyword>
<dbReference type="Gene3D" id="2.30.38.10">
    <property type="entry name" value="Luciferase, Domain 3"/>
    <property type="match status" value="3"/>
</dbReference>
<dbReference type="NCBIfam" id="TIGR01733">
    <property type="entry name" value="AA-adenyl-dom"/>
    <property type="match status" value="3"/>
</dbReference>
<dbReference type="InterPro" id="IPR009081">
    <property type="entry name" value="PP-bd_ACP"/>
</dbReference>
<gene>
    <name evidence="7" type="ORF">KTT_43750</name>
</gene>
<dbReference type="InterPro" id="IPR020806">
    <property type="entry name" value="PKS_PP-bd"/>
</dbReference>
<dbReference type="Pfam" id="PF13193">
    <property type="entry name" value="AMP-binding_C"/>
    <property type="match status" value="3"/>
</dbReference>
<evidence type="ECO:0000313" key="8">
    <source>
        <dbReference type="Proteomes" id="UP000287352"/>
    </source>
</evidence>
<protein>
    <recommendedName>
        <fullName evidence="6">Carrier domain-containing protein</fullName>
    </recommendedName>
</protein>
<dbReference type="FunFam" id="3.40.50.980:FF:000001">
    <property type="entry name" value="Non-ribosomal peptide synthetase"/>
    <property type="match status" value="3"/>
</dbReference>
<accession>A0A402A658</accession>
<dbReference type="GO" id="GO:0043041">
    <property type="term" value="P:amino acid activation for nonribosomal peptide biosynthetic process"/>
    <property type="evidence" value="ECO:0007669"/>
    <property type="project" value="TreeGrafter"/>
</dbReference>
<dbReference type="Pfam" id="PF00501">
    <property type="entry name" value="AMP-binding"/>
    <property type="match status" value="3"/>
</dbReference>
<dbReference type="Gene3D" id="1.10.1200.10">
    <property type="entry name" value="ACP-like"/>
    <property type="match status" value="3"/>
</dbReference>
<dbReference type="InterPro" id="IPR006162">
    <property type="entry name" value="Ppantetheine_attach_site"/>
</dbReference>
<dbReference type="GO" id="GO:0044550">
    <property type="term" value="P:secondary metabolite biosynthetic process"/>
    <property type="evidence" value="ECO:0007669"/>
    <property type="project" value="UniProtKB-ARBA"/>
</dbReference>
<comment type="similarity">
    <text evidence="2">Belongs to the ATP-dependent AMP-binding enzyme family.</text>
</comment>
<dbReference type="Gene3D" id="3.30.300.30">
    <property type="match status" value="3"/>
</dbReference>
<dbReference type="PANTHER" id="PTHR45527:SF1">
    <property type="entry name" value="FATTY ACID SYNTHASE"/>
    <property type="match status" value="1"/>
</dbReference>
<organism evidence="7 8">
    <name type="scientific">Tengunoibacter tsumagoiensis</name>
    <dbReference type="NCBI Taxonomy" id="2014871"/>
    <lineage>
        <taxon>Bacteria</taxon>
        <taxon>Bacillati</taxon>
        <taxon>Chloroflexota</taxon>
        <taxon>Ktedonobacteria</taxon>
        <taxon>Ktedonobacterales</taxon>
        <taxon>Dictyobacteraceae</taxon>
        <taxon>Tengunoibacter</taxon>
    </lineage>
</organism>
<feature type="domain" description="Carrier" evidence="6">
    <location>
        <begin position="2108"/>
        <end position="2186"/>
    </location>
</feature>
<dbReference type="OrthoDB" id="51171at2"/>
<dbReference type="GO" id="GO:0031177">
    <property type="term" value="F:phosphopantetheine binding"/>
    <property type="evidence" value="ECO:0007669"/>
    <property type="project" value="InterPro"/>
</dbReference>
<dbReference type="FunFam" id="1.10.1200.10:FF:000005">
    <property type="entry name" value="Nonribosomal peptide synthetase 1"/>
    <property type="match status" value="2"/>
</dbReference>
<comment type="cofactor">
    <cofactor evidence="1">
        <name>pantetheine 4'-phosphate</name>
        <dbReference type="ChEBI" id="CHEBI:47942"/>
    </cofactor>
</comment>
<dbReference type="InterPro" id="IPR036736">
    <property type="entry name" value="ACP-like_sf"/>
</dbReference>
<dbReference type="PROSITE" id="PS50075">
    <property type="entry name" value="CARRIER"/>
    <property type="match status" value="3"/>
</dbReference>
<dbReference type="Proteomes" id="UP000287352">
    <property type="component" value="Unassembled WGS sequence"/>
</dbReference>
<dbReference type="GO" id="GO:0016874">
    <property type="term" value="F:ligase activity"/>
    <property type="evidence" value="ECO:0007669"/>
    <property type="project" value="UniProtKB-KW"/>
</dbReference>
<dbReference type="SMART" id="SM00823">
    <property type="entry name" value="PKS_PP"/>
    <property type="match status" value="2"/>
</dbReference>
<evidence type="ECO:0000256" key="1">
    <source>
        <dbReference type="ARBA" id="ARBA00001957"/>
    </source>
</evidence>
<dbReference type="InterPro" id="IPR044894">
    <property type="entry name" value="TubC_N_sf"/>
</dbReference>
<dbReference type="FunFam" id="3.30.300.30:FF:000010">
    <property type="entry name" value="Enterobactin synthetase component F"/>
    <property type="match status" value="3"/>
</dbReference>
<dbReference type="Gene3D" id="3.30.559.10">
    <property type="entry name" value="Chloramphenicol acetyltransferase-like domain"/>
    <property type="match status" value="3"/>
</dbReference>
<feature type="domain" description="Carrier" evidence="6">
    <location>
        <begin position="3189"/>
        <end position="3261"/>
    </location>
</feature>
<dbReference type="FunFam" id="3.30.559.10:FF:000012">
    <property type="entry name" value="Non-ribosomal peptide synthetase"/>
    <property type="match status" value="1"/>
</dbReference>
<dbReference type="Gene3D" id="3.40.50.980">
    <property type="match status" value="6"/>
</dbReference>
<dbReference type="Gene3D" id="3.30.559.30">
    <property type="entry name" value="Nonribosomal peptide synthetase, condensation domain"/>
    <property type="match status" value="3"/>
</dbReference>
<dbReference type="Gene3D" id="1.10.10.1830">
    <property type="entry name" value="Non-ribosomal peptide synthase, adenylation domain"/>
    <property type="match status" value="1"/>
</dbReference>
<proteinExistence type="inferred from homology"/>
<dbReference type="InterPro" id="IPR000873">
    <property type="entry name" value="AMP-dep_synth/lig_dom"/>
</dbReference>
<dbReference type="FunFam" id="3.40.50.980:FF:000002">
    <property type="entry name" value="Enterobactin synthetase component F"/>
    <property type="match status" value="2"/>
</dbReference>
<dbReference type="InterPro" id="IPR025110">
    <property type="entry name" value="AMP-bd_C"/>
</dbReference>
<dbReference type="SUPFAM" id="SSF47336">
    <property type="entry name" value="ACP-like"/>
    <property type="match status" value="3"/>
</dbReference>
<dbReference type="GO" id="GO:0008610">
    <property type="term" value="P:lipid biosynthetic process"/>
    <property type="evidence" value="ECO:0007669"/>
    <property type="project" value="UniProtKB-ARBA"/>
</dbReference>
<dbReference type="CDD" id="cd19531">
    <property type="entry name" value="LCL_NRPS-like"/>
    <property type="match status" value="2"/>
</dbReference>
<dbReference type="CDD" id="cd17646">
    <property type="entry name" value="A_NRPS_AB3403-like"/>
    <property type="match status" value="2"/>
</dbReference>
<dbReference type="Pfam" id="PF00668">
    <property type="entry name" value="Condensation"/>
    <property type="match status" value="3"/>
</dbReference>
<reference evidence="8" key="1">
    <citation type="submission" date="2018-12" db="EMBL/GenBank/DDBJ databases">
        <title>Tengunoibacter tsumagoiensis gen. nov., sp. nov., Dictyobacter kobayashii sp. nov., D. alpinus sp. nov., and D. joshuensis sp. nov. and description of Dictyobacteraceae fam. nov. within the order Ktedonobacterales isolated from Tengu-no-mugimeshi.</title>
        <authorList>
            <person name="Wang C.M."/>
            <person name="Zheng Y."/>
            <person name="Sakai Y."/>
            <person name="Toyoda A."/>
            <person name="Minakuchi Y."/>
            <person name="Abe K."/>
            <person name="Yokota A."/>
            <person name="Yabe S."/>
        </authorList>
    </citation>
    <scope>NUCLEOTIDE SEQUENCE [LARGE SCALE GENOMIC DNA]</scope>
    <source>
        <strain evidence="8">Uno3</strain>
    </source>
</reference>
<dbReference type="RefSeq" id="WP_126582083.1">
    <property type="nucleotide sequence ID" value="NZ_BIFR01000002.1"/>
</dbReference>
<dbReference type="GO" id="GO:0005737">
    <property type="term" value="C:cytoplasm"/>
    <property type="evidence" value="ECO:0007669"/>
    <property type="project" value="TreeGrafter"/>
</dbReference>